<gene>
    <name evidence="1" type="ORF">CDV31_004479</name>
</gene>
<dbReference type="Proteomes" id="UP000288429">
    <property type="component" value="Unassembled WGS sequence"/>
</dbReference>
<reference evidence="1 2" key="1">
    <citation type="submission" date="2017-06" db="EMBL/GenBank/DDBJ databases">
        <title>Cmopartive genomic analysis of Ambrosia Fusariam Clade fungi.</title>
        <authorList>
            <person name="Stajich J.E."/>
            <person name="Carrillo J."/>
            <person name="Kijimoto T."/>
            <person name="Eskalen A."/>
            <person name="O'Donnell K."/>
            <person name="Kasson M."/>
        </authorList>
    </citation>
    <scope>NUCLEOTIDE SEQUENCE [LARGE SCALE GENOMIC DNA]</scope>
    <source>
        <strain evidence="1 2">NRRL 20438</strain>
    </source>
</reference>
<comment type="caution">
    <text evidence="1">The sequence shown here is derived from an EMBL/GenBank/DDBJ whole genome shotgun (WGS) entry which is preliminary data.</text>
</comment>
<organism evidence="1 2">
    <name type="scientific">Fusarium ambrosium</name>
    <dbReference type="NCBI Taxonomy" id="131363"/>
    <lineage>
        <taxon>Eukaryota</taxon>
        <taxon>Fungi</taxon>
        <taxon>Dikarya</taxon>
        <taxon>Ascomycota</taxon>
        <taxon>Pezizomycotina</taxon>
        <taxon>Sordariomycetes</taxon>
        <taxon>Hypocreomycetidae</taxon>
        <taxon>Hypocreales</taxon>
        <taxon>Nectriaceae</taxon>
        <taxon>Fusarium</taxon>
        <taxon>Fusarium solani species complex</taxon>
    </lineage>
</organism>
<dbReference type="EMBL" id="NIZV01000043">
    <property type="protein sequence ID" value="RSM16707.1"/>
    <property type="molecule type" value="Genomic_DNA"/>
</dbReference>
<evidence type="ECO:0000313" key="2">
    <source>
        <dbReference type="Proteomes" id="UP000288429"/>
    </source>
</evidence>
<dbReference type="AlphaFoldDB" id="A0A428UR09"/>
<sequence length="59" mass="6623">MTVDPEEMCIPYMHLVMNAISISGRLPTSPALQRDMLEFSALHKILPVIETFAFTGDDQ</sequence>
<name>A0A428UR09_9HYPO</name>
<protein>
    <submittedName>
        <fullName evidence="1">Uncharacterized protein</fullName>
    </submittedName>
</protein>
<proteinExistence type="predicted"/>
<accession>A0A428UR09</accession>
<keyword evidence="2" id="KW-1185">Reference proteome</keyword>
<evidence type="ECO:0000313" key="1">
    <source>
        <dbReference type="EMBL" id="RSM16707.1"/>
    </source>
</evidence>